<dbReference type="Proteomes" id="UP000050514">
    <property type="component" value="Unassembled WGS sequence"/>
</dbReference>
<keyword evidence="4 7" id="KW-0812">Transmembrane</keyword>
<dbReference type="InterPro" id="IPR007182">
    <property type="entry name" value="MnhB"/>
</dbReference>
<keyword evidence="5 7" id="KW-1133">Transmembrane helix</keyword>
<dbReference type="AlphaFoldDB" id="A0A0P6X9Q3"/>
<comment type="caution">
    <text evidence="9">The sequence shown here is derived from an EMBL/GenBank/DDBJ whole genome shotgun (WGS) entry which is preliminary data.</text>
</comment>
<dbReference type="STRING" id="360411.AC812_07310"/>
<keyword evidence="3" id="KW-1003">Cell membrane</keyword>
<dbReference type="GO" id="GO:0005886">
    <property type="term" value="C:plasma membrane"/>
    <property type="evidence" value="ECO:0007669"/>
    <property type="project" value="UniProtKB-SubCell"/>
</dbReference>
<dbReference type="PANTHER" id="PTHR33932">
    <property type="entry name" value="NA(+)/H(+) ANTIPORTER SUBUNIT B"/>
    <property type="match status" value="1"/>
</dbReference>
<dbReference type="Pfam" id="PF04039">
    <property type="entry name" value="MnhB"/>
    <property type="match status" value="1"/>
</dbReference>
<sequence length="135" mass="14419">MGSIILHLAARYLMPLLLVFSVFLLIRGHNEIGGGFVGGLVAAAAFILYAIANNVQEARRILRVHPRALIASGLLVALSSGLVGWLTGKPFMTGLWLKDPLPVIGKIGTPLMFDVGVYLVVVGVTLLIIFTLAEE</sequence>
<comment type="similarity">
    <text evidence="2">Belongs to the CPA3 antiporters (TC 2.A.63) subunit B family.</text>
</comment>
<accession>A0A0P6X9Q3</accession>
<organism evidence="9 10">
    <name type="scientific">Bellilinea caldifistulae</name>
    <dbReference type="NCBI Taxonomy" id="360411"/>
    <lineage>
        <taxon>Bacteria</taxon>
        <taxon>Bacillati</taxon>
        <taxon>Chloroflexota</taxon>
        <taxon>Anaerolineae</taxon>
        <taxon>Anaerolineales</taxon>
        <taxon>Anaerolineaceae</taxon>
        <taxon>Bellilinea</taxon>
    </lineage>
</organism>
<name>A0A0P6X9Q3_9CHLR</name>
<proteinExistence type="inferred from homology"/>
<evidence type="ECO:0000313" key="10">
    <source>
        <dbReference type="Proteomes" id="UP000050514"/>
    </source>
</evidence>
<evidence type="ECO:0000256" key="2">
    <source>
        <dbReference type="ARBA" id="ARBA00009425"/>
    </source>
</evidence>
<evidence type="ECO:0000259" key="8">
    <source>
        <dbReference type="Pfam" id="PF04039"/>
    </source>
</evidence>
<dbReference type="RefSeq" id="WP_061919598.1">
    <property type="nucleotide sequence ID" value="NZ_DF967971.1"/>
</dbReference>
<comment type="subcellular location">
    <subcellularLocation>
        <location evidence="1">Cell membrane</location>
        <topology evidence="1">Multi-pass membrane protein</topology>
    </subcellularLocation>
</comment>
<evidence type="ECO:0000256" key="6">
    <source>
        <dbReference type="ARBA" id="ARBA00023136"/>
    </source>
</evidence>
<feature type="domain" description="Na+/H+ antiporter MnhB subunit-related protein" evidence="8">
    <location>
        <begin position="5"/>
        <end position="126"/>
    </location>
</feature>
<dbReference type="PANTHER" id="PTHR33932:SF4">
    <property type="entry name" value="NA(+)_H(+) ANTIPORTER SUBUNIT B"/>
    <property type="match status" value="1"/>
</dbReference>
<evidence type="ECO:0000313" key="9">
    <source>
        <dbReference type="EMBL" id="KPL76441.1"/>
    </source>
</evidence>
<feature type="transmembrane region" description="Helical" evidence="7">
    <location>
        <begin position="9"/>
        <end position="26"/>
    </location>
</feature>
<dbReference type="OrthoDB" id="9798859at2"/>
<keyword evidence="6 7" id="KW-0472">Membrane</keyword>
<dbReference type="InterPro" id="IPR050622">
    <property type="entry name" value="CPA3_antiporter_subunitB"/>
</dbReference>
<feature type="transmembrane region" description="Helical" evidence="7">
    <location>
        <begin position="107"/>
        <end position="133"/>
    </location>
</feature>
<evidence type="ECO:0000256" key="5">
    <source>
        <dbReference type="ARBA" id="ARBA00022989"/>
    </source>
</evidence>
<dbReference type="NCBIfam" id="NF009163">
    <property type="entry name" value="PRK12509.1"/>
    <property type="match status" value="1"/>
</dbReference>
<keyword evidence="10" id="KW-1185">Reference proteome</keyword>
<evidence type="ECO:0000256" key="3">
    <source>
        <dbReference type="ARBA" id="ARBA00022475"/>
    </source>
</evidence>
<feature type="transmembrane region" description="Helical" evidence="7">
    <location>
        <begin position="64"/>
        <end position="87"/>
    </location>
</feature>
<feature type="transmembrane region" description="Helical" evidence="7">
    <location>
        <begin position="32"/>
        <end position="52"/>
    </location>
</feature>
<evidence type="ECO:0000256" key="1">
    <source>
        <dbReference type="ARBA" id="ARBA00004651"/>
    </source>
</evidence>
<protein>
    <submittedName>
        <fullName evidence="9">Monovalent cation/H+ antiporter subunit B</fullName>
    </submittedName>
</protein>
<dbReference type="EMBL" id="LGHJ01000012">
    <property type="protein sequence ID" value="KPL76441.1"/>
    <property type="molecule type" value="Genomic_DNA"/>
</dbReference>
<reference evidence="9 10" key="1">
    <citation type="submission" date="2015-07" db="EMBL/GenBank/DDBJ databases">
        <title>Draft genome of Bellilinea caldifistulae DSM 17877.</title>
        <authorList>
            <person name="Hemp J."/>
            <person name="Ward L.M."/>
            <person name="Pace L.A."/>
            <person name="Fischer W.W."/>
        </authorList>
    </citation>
    <scope>NUCLEOTIDE SEQUENCE [LARGE SCALE GENOMIC DNA]</scope>
    <source>
        <strain evidence="9 10">GOMI-1</strain>
    </source>
</reference>
<evidence type="ECO:0000256" key="7">
    <source>
        <dbReference type="SAM" id="Phobius"/>
    </source>
</evidence>
<gene>
    <name evidence="9" type="ORF">AC812_07310</name>
</gene>
<evidence type="ECO:0000256" key="4">
    <source>
        <dbReference type="ARBA" id="ARBA00022692"/>
    </source>
</evidence>